<feature type="compositionally biased region" description="Polar residues" evidence="1">
    <location>
        <begin position="80"/>
        <end position="89"/>
    </location>
</feature>
<organism evidence="2">
    <name type="scientific">Cacopsylla melanoneura</name>
    <dbReference type="NCBI Taxonomy" id="428564"/>
    <lineage>
        <taxon>Eukaryota</taxon>
        <taxon>Metazoa</taxon>
        <taxon>Ecdysozoa</taxon>
        <taxon>Arthropoda</taxon>
        <taxon>Hexapoda</taxon>
        <taxon>Insecta</taxon>
        <taxon>Pterygota</taxon>
        <taxon>Neoptera</taxon>
        <taxon>Paraneoptera</taxon>
        <taxon>Hemiptera</taxon>
        <taxon>Sternorrhyncha</taxon>
        <taxon>Psylloidea</taxon>
        <taxon>Psyllidae</taxon>
        <taxon>Psyllinae</taxon>
        <taxon>Cacopsylla</taxon>
    </lineage>
</organism>
<feature type="region of interest" description="Disordered" evidence="1">
    <location>
        <begin position="62"/>
        <end position="107"/>
    </location>
</feature>
<accession>A0A8D9AH10</accession>
<reference evidence="2" key="1">
    <citation type="submission" date="2021-05" db="EMBL/GenBank/DDBJ databases">
        <authorList>
            <person name="Alioto T."/>
            <person name="Alioto T."/>
            <person name="Gomez Garrido J."/>
        </authorList>
    </citation>
    <scope>NUCLEOTIDE SEQUENCE</scope>
</reference>
<feature type="compositionally biased region" description="Basic residues" evidence="1">
    <location>
        <begin position="90"/>
        <end position="107"/>
    </location>
</feature>
<evidence type="ECO:0000313" key="2">
    <source>
        <dbReference type="EMBL" id="CAG6766339.1"/>
    </source>
</evidence>
<dbReference type="AlphaFoldDB" id="A0A8D9AH10"/>
<sequence length="107" mass="12662">MVKVLMVLNKIRSPTGKKGLKMTKPMMKPSQRIMKVKLMDKPHELKTWNPRSKIFPIENELIGRESQRKKMRKAMKRAETTNNKPGKNQSLKRRNLRMKSMKLKTMN</sequence>
<dbReference type="EMBL" id="HBUF01570533">
    <property type="protein sequence ID" value="CAG6766330.1"/>
    <property type="molecule type" value="Transcribed_RNA"/>
</dbReference>
<evidence type="ECO:0000256" key="1">
    <source>
        <dbReference type="SAM" id="MobiDB-lite"/>
    </source>
</evidence>
<name>A0A8D9AH10_9HEMI</name>
<proteinExistence type="predicted"/>
<dbReference type="EMBL" id="HBUF01570536">
    <property type="protein sequence ID" value="CAG6766339.1"/>
    <property type="molecule type" value="Transcribed_RNA"/>
</dbReference>
<protein>
    <submittedName>
        <fullName evidence="2">Uncharacterized protein</fullName>
    </submittedName>
</protein>